<dbReference type="PANTHER" id="PTHR43721">
    <property type="entry name" value="ELONGATION FACTOR TU-RELATED"/>
    <property type="match status" value="1"/>
</dbReference>
<dbReference type="InterPro" id="IPR009001">
    <property type="entry name" value="Transl_elong_EF1A/Init_IF2_C"/>
</dbReference>
<protein>
    <submittedName>
        <fullName evidence="4">Uncharacterized protein</fullName>
    </submittedName>
</protein>
<name>A0A8J6B1S4_ELECQ</name>
<evidence type="ECO:0000313" key="5">
    <source>
        <dbReference type="Proteomes" id="UP000770717"/>
    </source>
</evidence>
<dbReference type="PANTHER" id="PTHR43721:SF3">
    <property type="entry name" value="GTP-BINDING PROTEIN 2"/>
    <property type="match status" value="1"/>
</dbReference>
<sequence length="211" mass="23534">MYPLWPRRPLVLIMCCSHHMEVVLCNLMRCHQCPADNDQFCYACSGVCKEGERLVVGPTDGGSFLPLRVCSIQRNRSACRVLRAGQAATLALGGFDRSLLRKGMVLVSPEMMPTVCWVFEAEIVLLFHATSCRRGVQVTVHVGNVRQTAVLEHIHGKDELRTGEKAVVRFRFIKHPEYLKLGTKLLFREGVTKGIGHVCSLQVITTETSAL</sequence>
<dbReference type="InterPro" id="IPR050055">
    <property type="entry name" value="EF-Tu_GTPase"/>
</dbReference>
<dbReference type="OrthoDB" id="248233at2759"/>
<comment type="caution">
    <text evidence="4">The sequence shown here is derived from an EMBL/GenBank/DDBJ whole genome shotgun (WGS) entry which is preliminary data.</text>
</comment>
<keyword evidence="3" id="KW-0732">Signal</keyword>
<gene>
    <name evidence="4" type="ORF">GDO78_013983</name>
</gene>
<dbReference type="AlphaFoldDB" id="A0A8J6B1S4"/>
<feature type="chain" id="PRO_5035204878" evidence="3">
    <location>
        <begin position="26"/>
        <end position="211"/>
    </location>
</feature>
<dbReference type="SUPFAM" id="SSF50465">
    <property type="entry name" value="EF-Tu/eEF-1alpha/eIF2-gamma C-terminal domain"/>
    <property type="match status" value="1"/>
</dbReference>
<evidence type="ECO:0000313" key="4">
    <source>
        <dbReference type="EMBL" id="KAG9462512.1"/>
    </source>
</evidence>
<evidence type="ECO:0000256" key="3">
    <source>
        <dbReference type="SAM" id="SignalP"/>
    </source>
</evidence>
<proteinExistence type="predicted"/>
<dbReference type="Gene3D" id="2.40.30.10">
    <property type="entry name" value="Translation factors"/>
    <property type="match status" value="1"/>
</dbReference>
<feature type="signal peptide" evidence="3">
    <location>
        <begin position="1"/>
        <end position="25"/>
    </location>
</feature>
<dbReference type="SUPFAM" id="SSF50447">
    <property type="entry name" value="Translation proteins"/>
    <property type="match status" value="1"/>
</dbReference>
<reference evidence="4" key="1">
    <citation type="thesis" date="2020" institute="ProQuest LLC" country="789 East Eisenhower Parkway, Ann Arbor, MI, USA">
        <title>Comparative Genomics and Chromosome Evolution.</title>
        <authorList>
            <person name="Mudd A.B."/>
        </authorList>
    </citation>
    <scope>NUCLEOTIDE SEQUENCE</scope>
    <source>
        <strain evidence="4">HN-11 Male</strain>
        <tissue evidence="4">Kidney and liver</tissue>
    </source>
</reference>
<dbReference type="FunFam" id="2.40.30.10:FF:000058">
    <property type="entry name" value="GTP binding protein 2"/>
    <property type="match status" value="1"/>
</dbReference>
<organism evidence="4 5">
    <name type="scientific">Eleutherodactylus coqui</name>
    <name type="common">Puerto Rican coqui</name>
    <dbReference type="NCBI Taxonomy" id="57060"/>
    <lineage>
        <taxon>Eukaryota</taxon>
        <taxon>Metazoa</taxon>
        <taxon>Chordata</taxon>
        <taxon>Craniata</taxon>
        <taxon>Vertebrata</taxon>
        <taxon>Euteleostomi</taxon>
        <taxon>Amphibia</taxon>
        <taxon>Batrachia</taxon>
        <taxon>Anura</taxon>
        <taxon>Neobatrachia</taxon>
        <taxon>Hyloidea</taxon>
        <taxon>Eleutherodactylidae</taxon>
        <taxon>Eleutherodactylinae</taxon>
        <taxon>Eleutherodactylus</taxon>
        <taxon>Eleutherodactylus</taxon>
    </lineage>
</organism>
<dbReference type="EMBL" id="WNTK01010950">
    <property type="protein sequence ID" value="KAG9462512.1"/>
    <property type="molecule type" value="Genomic_DNA"/>
</dbReference>
<dbReference type="GO" id="GO:0003746">
    <property type="term" value="F:translation elongation factor activity"/>
    <property type="evidence" value="ECO:0007669"/>
    <property type="project" value="TreeGrafter"/>
</dbReference>
<dbReference type="CDD" id="cd03694">
    <property type="entry name" value="GTPBP_II"/>
    <property type="match status" value="1"/>
</dbReference>
<dbReference type="Proteomes" id="UP000770717">
    <property type="component" value="Unassembled WGS sequence"/>
</dbReference>
<dbReference type="InterPro" id="IPR009000">
    <property type="entry name" value="Transl_B-barrel_sf"/>
</dbReference>
<evidence type="ECO:0000256" key="2">
    <source>
        <dbReference type="ARBA" id="ARBA00023134"/>
    </source>
</evidence>
<dbReference type="GO" id="GO:0005525">
    <property type="term" value="F:GTP binding"/>
    <property type="evidence" value="ECO:0007669"/>
    <property type="project" value="UniProtKB-KW"/>
</dbReference>
<dbReference type="CDD" id="cd03708">
    <property type="entry name" value="GTPBP_III"/>
    <property type="match status" value="1"/>
</dbReference>
<keyword evidence="2" id="KW-0342">GTP-binding</keyword>
<accession>A0A8J6B1S4</accession>
<keyword evidence="5" id="KW-1185">Reference proteome</keyword>
<keyword evidence="1" id="KW-0547">Nucleotide-binding</keyword>
<evidence type="ECO:0000256" key="1">
    <source>
        <dbReference type="ARBA" id="ARBA00022741"/>
    </source>
</evidence>